<dbReference type="GO" id="GO:0000030">
    <property type="term" value="F:mannosyltransferase activity"/>
    <property type="evidence" value="ECO:0007669"/>
    <property type="project" value="TreeGrafter"/>
</dbReference>
<dbReference type="RefSeq" id="WP_119737059.1">
    <property type="nucleotide sequence ID" value="NZ_QYUN01000002.1"/>
</dbReference>
<dbReference type="OrthoDB" id="9802987at2"/>
<evidence type="ECO:0000313" key="3">
    <source>
        <dbReference type="Proteomes" id="UP000285190"/>
    </source>
</evidence>
<organism evidence="2 3">
    <name type="scientific">Noviherbaspirillum cavernae</name>
    <dbReference type="NCBI Taxonomy" id="2320862"/>
    <lineage>
        <taxon>Bacteria</taxon>
        <taxon>Pseudomonadati</taxon>
        <taxon>Pseudomonadota</taxon>
        <taxon>Betaproteobacteria</taxon>
        <taxon>Burkholderiales</taxon>
        <taxon>Oxalobacteraceae</taxon>
        <taxon>Noviherbaspirillum</taxon>
    </lineage>
</organism>
<dbReference type="PANTHER" id="PTHR32385">
    <property type="entry name" value="MANNOSYL PHOSPHORYLINOSITOL CERAMIDE SYNTHASE"/>
    <property type="match status" value="1"/>
</dbReference>
<dbReference type="InterPro" id="IPR007577">
    <property type="entry name" value="GlycoTrfase_DXD_sugar-bd_CS"/>
</dbReference>
<evidence type="ECO:0000313" key="2">
    <source>
        <dbReference type="EMBL" id="RJG05399.1"/>
    </source>
</evidence>
<dbReference type="GO" id="GO:0051999">
    <property type="term" value="P:mannosyl-inositol phosphorylceramide biosynthetic process"/>
    <property type="evidence" value="ECO:0007669"/>
    <property type="project" value="TreeGrafter"/>
</dbReference>
<protein>
    <submittedName>
        <fullName evidence="2">Uncharacterized protein</fullName>
    </submittedName>
</protein>
<dbReference type="GO" id="GO:0016020">
    <property type="term" value="C:membrane"/>
    <property type="evidence" value="ECO:0007669"/>
    <property type="project" value="GOC"/>
</dbReference>
<accession>A0A418WYR6</accession>
<name>A0A418WYR6_9BURK</name>
<dbReference type="SUPFAM" id="SSF53448">
    <property type="entry name" value="Nucleotide-diphospho-sugar transferases"/>
    <property type="match status" value="1"/>
</dbReference>
<keyword evidence="1" id="KW-0808">Transferase</keyword>
<dbReference type="InterPro" id="IPR029044">
    <property type="entry name" value="Nucleotide-diphossugar_trans"/>
</dbReference>
<dbReference type="Pfam" id="PF04488">
    <property type="entry name" value="Gly_transf_sug"/>
    <property type="match status" value="1"/>
</dbReference>
<gene>
    <name evidence="2" type="ORF">D3870_04610</name>
</gene>
<sequence length="394" mass="43016">MNLFSILIADNPEGDLSTETLSPVISRNIASFKACHPDLPHRFFDKHAIRHFLAASMGKDVLWAFDQLLPYAYKADLARLCLLYEFGGIYADLSVYFHGPWNVLPGKISIFRDRAYVAPWIVSNTIIAAPPRFPAIEAAIRMILANCHARNRGTSPLCPTGPVLFGKAIAMHCAPEQIHLGEVTNVAARETTESLVFVDTTDGRMIGYRSKTKAGLSELGLRYGVNNYNDFYYAGVIYAHDFPVTVPADYLQKHGHTKCALINGELAYQGENPTDATDKLLVLGNLLPFTAGAYTIFVDLSAIAAGSVLTLFAAQAEDRKELSRATLRIEHSGPATLSMHFDLPASRNDISIGVAVNRCASLSIKQLRIDRTSAMHDDGGGQTQPTQAMVCTNG</sequence>
<keyword evidence="3" id="KW-1185">Reference proteome</keyword>
<comment type="caution">
    <text evidence="2">The sequence shown here is derived from an EMBL/GenBank/DDBJ whole genome shotgun (WGS) entry which is preliminary data.</text>
</comment>
<dbReference type="EMBL" id="QYUN01000002">
    <property type="protein sequence ID" value="RJG05399.1"/>
    <property type="molecule type" value="Genomic_DNA"/>
</dbReference>
<dbReference type="AlphaFoldDB" id="A0A418WYR6"/>
<dbReference type="InterPro" id="IPR051706">
    <property type="entry name" value="Glycosyltransferase_domain"/>
</dbReference>
<proteinExistence type="predicted"/>
<evidence type="ECO:0000256" key="1">
    <source>
        <dbReference type="ARBA" id="ARBA00022679"/>
    </source>
</evidence>
<dbReference type="Proteomes" id="UP000285190">
    <property type="component" value="Unassembled WGS sequence"/>
</dbReference>
<reference evidence="2 3" key="1">
    <citation type="submission" date="2018-09" db="EMBL/GenBank/DDBJ databases">
        <authorList>
            <person name="Zhu H."/>
        </authorList>
    </citation>
    <scope>NUCLEOTIDE SEQUENCE [LARGE SCALE GENOMIC DNA]</scope>
    <source>
        <strain evidence="2 3">K2R10-39</strain>
    </source>
</reference>
<dbReference type="PANTHER" id="PTHR32385:SF15">
    <property type="entry name" value="INOSITOL PHOSPHOCERAMIDE MANNOSYLTRANSFERASE 1"/>
    <property type="match status" value="1"/>
</dbReference>
<dbReference type="Gene3D" id="3.90.550.20">
    <property type="match status" value="1"/>
</dbReference>